<dbReference type="AlphaFoldDB" id="M4BTU2"/>
<keyword evidence="2" id="KW-1185">Reference proteome</keyword>
<dbReference type="HOGENOM" id="CLU_178876_0_0_1"/>
<organism evidence="1 2">
    <name type="scientific">Hyaloperonospora arabidopsidis (strain Emoy2)</name>
    <name type="common">Downy mildew agent</name>
    <name type="synonym">Peronospora arabidopsidis</name>
    <dbReference type="NCBI Taxonomy" id="559515"/>
    <lineage>
        <taxon>Eukaryota</taxon>
        <taxon>Sar</taxon>
        <taxon>Stramenopiles</taxon>
        <taxon>Oomycota</taxon>
        <taxon>Peronosporomycetes</taxon>
        <taxon>Peronosporales</taxon>
        <taxon>Peronosporaceae</taxon>
        <taxon>Hyaloperonospora</taxon>
    </lineage>
</organism>
<dbReference type="VEuPathDB" id="FungiDB:HpaG809878"/>
<accession>M4BTU2</accession>
<proteinExistence type="predicted"/>
<sequence length="103" mass="11529">MWKKFNCVVQDDGLFPLSGRVGRAAQRAKWLLSRPTVVSKVLTLPGKENIRQGKKKMTIDVAGWLLNCDDLRQITAVSSKRRSVDCVEQQVNDCKGVGYDVHA</sequence>
<dbReference type="EMBL" id="JH597877">
    <property type="status" value="NOT_ANNOTATED_CDS"/>
    <property type="molecule type" value="Genomic_DNA"/>
</dbReference>
<evidence type="ECO:0000313" key="2">
    <source>
        <dbReference type="Proteomes" id="UP000011713"/>
    </source>
</evidence>
<dbReference type="Proteomes" id="UP000011713">
    <property type="component" value="Unassembled WGS sequence"/>
</dbReference>
<dbReference type="InParanoid" id="M4BTU2"/>
<protein>
    <submittedName>
        <fullName evidence="1">Uncharacterized protein</fullName>
    </submittedName>
</protein>
<reference evidence="2" key="1">
    <citation type="journal article" date="2010" name="Science">
        <title>Signatures of adaptation to obligate biotrophy in the Hyaloperonospora arabidopsidis genome.</title>
        <authorList>
            <person name="Baxter L."/>
            <person name="Tripathy S."/>
            <person name="Ishaque N."/>
            <person name="Boot N."/>
            <person name="Cabral A."/>
            <person name="Kemen E."/>
            <person name="Thines M."/>
            <person name="Ah-Fong A."/>
            <person name="Anderson R."/>
            <person name="Badejoko W."/>
            <person name="Bittner-Eddy P."/>
            <person name="Boore J.L."/>
            <person name="Chibucos M.C."/>
            <person name="Coates M."/>
            <person name="Dehal P."/>
            <person name="Delehaunty K."/>
            <person name="Dong S."/>
            <person name="Downton P."/>
            <person name="Dumas B."/>
            <person name="Fabro G."/>
            <person name="Fronick C."/>
            <person name="Fuerstenberg S.I."/>
            <person name="Fulton L."/>
            <person name="Gaulin E."/>
            <person name="Govers F."/>
            <person name="Hughes L."/>
            <person name="Humphray S."/>
            <person name="Jiang R.H."/>
            <person name="Judelson H."/>
            <person name="Kamoun S."/>
            <person name="Kyung K."/>
            <person name="Meijer H."/>
            <person name="Minx P."/>
            <person name="Morris P."/>
            <person name="Nelson J."/>
            <person name="Phuntumart V."/>
            <person name="Qutob D."/>
            <person name="Rehmany A."/>
            <person name="Rougon-Cardoso A."/>
            <person name="Ryden P."/>
            <person name="Torto-Alalibo T."/>
            <person name="Studholme D."/>
            <person name="Wang Y."/>
            <person name="Win J."/>
            <person name="Wood J."/>
            <person name="Clifton S.W."/>
            <person name="Rogers J."/>
            <person name="Van den Ackerveken G."/>
            <person name="Jones J.D."/>
            <person name="McDowell J.M."/>
            <person name="Beynon J."/>
            <person name="Tyler B.M."/>
        </authorList>
    </citation>
    <scope>NUCLEOTIDE SEQUENCE [LARGE SCALE GENOMIC DNA]</scope>
    <source>
        <strain evidence="2">Emoy2</strain>
    </source>
</reference>
<reference evidence="1" key="2">
    <citation type="submission" date="2015-06" db="UniProtKB">
        <authorList>
            <consortium name="EnsemblProtists"/>
        </authorList>
    </citation>
    <scope>IDENTIFICATION</scope>
    <source>
        <strain evidence="1">Emoy2</strain>
    </source>
</reference>
<evidence type="ECO:0000313" key="1">
    <source>
        <dbReference type="EnsemblProtists" id="HpaP809878"/>
    </source>
</evidence>
<name>M4BTU2_HYAAE</name>
<dbReference type="EnsemblProtists" id="HpaT809878">
    <property type="protein sequence ID" value="HpaP809878"/>
    <property type="gene ID" value="HpaG809878"/>
</dbReference>